<dbReference type="EMBL" id="JBHUCM010000070">
    <property type="protein sequence ID" value="MFD1546972.1"/>
    <property type="molecule type" value="Genomic_DNA"/>
</dbReference>
<accession>A0ABW4GW25</accession>
<name>A0ABW4GW25_9ACTN</name>
<organism evidence="1 2">
    <name type="scientific">Nonomuraea guangzhouensis</name>
    <dbReference type="NCBI Taxonomy" id="1291555"/>
    <lineage>
        <taxon>Bacteria</taxon>
        <taxon>Bacillati</taxon>
        <taxon>Actinomycetota</taxon>
        <taxon>Actinomycetes</taxon>
        <taxon>Streptosporangiales</taxon>
        <taxon>Streptosporangiaceae</taxon>
        <taxon>Nonomuraea</taxon>
    </lineage>
</organism>
<dbReference type="RefSeq" id="WP_219536621.1">
    <property type="nucleotide sequence ID" value="NZ_JAHKRM010000031.1"/>
</dbReference>
<sequence length="62" mass="6910">MTTPVLNALLEAHRASEAALWTHARVQHLKHSPEPEYPTEYLACLREPCKTVREAIQGGDDG</sequence>
<protein>
    <submittedName>
        <fullName evidence="1">Uncharacterized protein</fullName>
    </submittedName>
</protein>
<evidence type="ECO:0000313" key="1">
    <source>
        <dbReference type="EMBL" id="MFD1546972.1"/>
    </source>
</evidence>
<comment type="caution">
    <text evidence="1">The sequence shown here is derived from an EMBL/GenBank/DDBJ whole genome shotgun (WGS) entry which is preliminary data.</text>
</comment>
<reference evidence="2" key="1">
    <citation type="journal article" date="2019" name="Int. J. Syst. Evol. Microbiol.">
        <title>The Global Catalogue of Microorganisms (GCM) 10K type strain sequencing project: providing services to taxonomists for standard genome sequencing and annotation.</title>
        <authorList>
            <consortium name="The Broad Institute Genomics Platform"/>
            <consortium name="The Broad Institute Genome Sequencing Center for Infectious Disease"/>
            <person name="Wu L."/>
            <person name="Ma J."/>
        </authorList>
    </citation>
    <scope>NUCLEOTIDE SEQUENCE [LARGE SCALE GENOMIC DNA]</scope>
    <source>
        <strain evidence="2">CGMCC 1.15399</strain>
    </source>
</reference>
<keyword evidence="2" id="KW-1185">Reference proteome</keyword>
<proteinExistence type="predicted"/>
<gene>
    <name evidence="1" type="ORF">ACFSJ0_58740</name>
</gene>
<dbReference type="Proteomes" id="UP001597097">
    <property type="component" value="Unassembled WGS sequence"/>
</dbReference>
<evidence type="ECO:0000313" key="2">
    <source>
        <dbReference type="Proteomes" id="UP001597097"/>
    </source>
</evidence>